<dbReference type="AlphaFoldDB" id="A0AB39XNF9"/>
<name>A0AB39XNF9_9BRAD</name>
<evidence type="ECO:0000313" key="1">
    <source>
        <dbReference type="EMBL" id="XDV58386.1"/>
    </source>
</evidence>
<organism evidence="1">
    <name type="scientific">Bradyrhizobium sp. LLZ17</name>
    <dbReference type="NCBI Taxonomy" id="3239388"/>
    <lineage>
        <taxon>Bacteria</taxon>
        <taxon>Pseudomonadati</taxon>
        <taxon>Pseudomonadota</taxon>
        <taxon>Alphaproteobacteria</taxon>
        <taxon>Hyphomicrobiales</taxon>
        <taxon>Nitrobacteraceae</taxon>
        <taxon>Bradyrhizobium</taxon>
    </lineage>
</organism>
<dbReference type="RefSeq" id="WP_369722907.1">
    <property type="nucleotide sequence ID" value="NZ_CP165734.1"/>
</dbReference>
<dbReference type="EMBL" id="CP165734">
    <property type="protein sequence ID" value="XDV58386.1"/>
    <property type="molecule type" value="Genomic_DNA"/>
</dbReference>
<gene>
    <name evidence="1" type="ORF">AB8Z38_02275</name>
</gene>
<reference evidence="1" key="1">
    <citation type="submission" date="2024-08" db="EMBL/GenBank/DDBJ databases">
        <authorList>
            <person name="Chaddad Z."/>
            <person name="Lamrabet M."/>
            <person name="Bouhnik O."/>
            <person name="Alami S."/>
            <person name="Wipf D."/>
            <person name="Courty P.E."/>
            <person name="Missbah El Idrissi M."/>
        </authorList>
    </citation>
    <scope>NUCLEOTIDE SEQUENCE</scope>
    <source>
        <strain evidence="1">LLZ17</strain>
    </source>
</reference>
<sequence length="62" mass="6727">MKRLDDLELTAAGIRRQDDRVRYLGPHALELLGSADLKLVHAMAATSKTRNAACAAALHQSN</sequence>
<protein>
    <submittedName>
        <fullName evidence="1">Uncharacterized protein</fullName>
    </submittedName>
</protein>
<proteinExistence type="predicted"/>
<accession>A0AB39XNF9</accession>